<dbReference type="AlphaFoldDB" id="A0AAE8MCM8"/>
<dbReference type="GO" id="GO:0003677">
    <property type="term" value="F:DNA binding"/>
    <property type="evidence" value="ECO:0007669"/>
    <property type="project" value="InterPro"/>
</dbReference>
<feature type="region of interest" description="Disordered" evidence="1">
    <location>
        <begin position="734"/>
        <end position="793"/>
    </location>
</feature>
<feature type="region of interest" description="Disordered" evidence="1">
    <location>
        <begin position="28"/>
        <end position="238"/>
    </location>
</feature>
<comment type="caution">
    <text evidence="2">The sequence shown here is derived from an EMBL/GenBank/DDBJ whole genome shotgun (WGS) entry which is preliminary data.</text>
</comment>
<feature type="compositionally biased region" description="Acidic residues" evidence="1">
    <location>
        <begin position="638"/>
        <end position="647"/>
    </location>
</feature>
<feature type="region of interest" description="Disordered" evidence="1">
    <location>
        <begin position="1"/>
        <end position="20"/>
    </location>
</feature>
<organism evidence="2 3">
    <name type="scientific">Fusarium torulosum</name>
    <dbReference type="NCBI Taxonomy" id="33205"/>
    <lineage>
        <taxon>Eukaryota</taxon>
        <taxon>Fungi</taxon>
        <taxon>Dikarya</taxon>
        <taxon>Ascomycota</taxon>
        <taxon>Pezizomycotina</taxon>
        <taxon>Sordariomycetes</taxon>
        <taxon>Hypocreomycetidae</taxon>
        <taxon>Hypocreales</taxon>
        <taxon>Nectriaceae</taxon>
        <taxon>Fusarium</taxon>
    </lineage>
</organism>
<feature type="compositionally biased region" description="Basic and acidic residues" evidence="1">
    <location>
        <begin position="152"/>
        <end position="162"/>
    </location>
</feature>
<sequence>MAPEKGPKRKPTLFPPPPIQIMNAEFEGTVSTSNGRANVHQQGSTVSVSAPEANLASPAVATAPTQRNEEEPQKRRPGRPRKNPLTQPQGVNTAGNQRGEPKKRGRPRKTVPDPPAQNRNESPSRESAQGADTSRNGREVPKKRGPGRPRKAVPDHASRYEEVYNDEDMDGDYIEDEHGGEVEGFDRVSLQSDEGQETLTRRTRSQASRVSGRTKSSTKSRRSTRREIALRNHDKKLDDALEREKTRLKARHSFMTKEVYEAPGMPGYAGPDPAFNDQWDADDEASLIQTYWQGTPLEHMTSLSSSFTGKDKLGLVFRASLHVFKVDPLTLFTMGLNDIVFVRDAKSSTMIDGRLYTNPFWTSPFCEKLARIIYHPLWYGPEPWAFMLFAIKWAVICRTDDRRPLHQDELLLLERNYCEMRQDSTLSYPKIHAKQQRIVTLRGGVSSPQAQLLSEIAKFAARSDECSSGKYYHIITGDLTAVIHGLDSLRSGWMQDCEFYYQMFAEAQGRELYPSGKEMPALYKNCYLSVERKKLYDFKVHGHDLVYFEEHHLRIPSKIPQKLHSSSDMEELEEEIPPEPLRRSSTQPDADPFDETAPGAADVDRRGNEDSHNNNPQVIESSDYEDFIDHPGNFSDLDPGEEAEPPDDLSPQIPQETSEQNEAPQDVVEPPAASSALRPITRLEPCSPTSTFQRNPEEDGAPRSVVQDTVSSAMLPQYEALNLSCMKDRPDVEEQGRPICLPQDMSGHVHGAQKRKNSGDDPMPRKAIRREEVPHSRLEQSMAEPSFPLPDHLDTVDAESQVQPLQSLYDSSGRLVLPSLSDSRIGKCPNPAARKQEGYVLSNPFSFSLIISFSMADQNDKDDLRNMFDEKAERRHIPVLLMRYPPVSMLKPNTSGLDCLAHLIRHCNAMLSSRSSSQLEEKNPLLRYTWKDFRSPRDQRIDRKGIDERMNQLLPTSVSFEDYSESDLMNSTIWSSREWTLPFGFITPQNGQRTLDQCEDREELAKASLIEFDCRQNKDLPLQEAVDSHLLEKYGRTLAPRPPNFLRVRYYSHPSDPLPFSSLVTFKLEPIELKIPNDRVSRGPSLDYSLVAVVRMRSTSHGRDYIRTYIPVGCPVKLEETHIVNHSWGVQSEGKRFMLVYAQCTRNPGHFVENLSYHPDDIGYVEDA</sequence>
<evidence type="ECO:0000256" key="1">
    <source>
        <dbReference type="SAM" id="MobiDB-lite"/>
    </source>
</evidence>
<feature type="compositionally biased region" description="Polar residues" evidence="1">
    <location>
        <begin position="117"/>
        <end position="134"/>
    </location>
</feature>
<evidence type="ECO:0000313" key="2">
    <source>
        <dbReference type="EMBL" id="SPJ79950.1"/>
    </source>
</evidence>
<feature type="compositionally biased region" description="Basic and acidic residues" evidence="1">
    <location>
        <begin position="225"/>
        <end position="238"/>
    </location>
</feature>
<feature type="region of interest" description="Disordered" evidence="1">
    <location>
        <begin position="559"/>
        <end position="706"/>
    </location>
</feature>
<dbReference type="SMART" id="SM00384">
    <property type="entry name" value="AT_hook"/>
    <property type="match status" value="3"/>
</dbReference>
<gene>
    <name evidence="2" type="ORF">FTOL_08341</name>
</gene>
<feature type="compositionally biased region" description="Polar residues" evidence="1">
    <location>
        <begin position="652"/>
        <end position="663"/>
    </location>
</feature>
<feature type="compositionally biased region" description="Acidic residues" evidence="1">
    <location>
        <begin position="163"/>
        <end position="175"/>
    </location>
</feature>
<name>A0AAE8MCM8_9HYPO</name>
<protein>
    <submittedName>
        <fullName evidence="2">Uncharacterized protein</fullName>
    </submittedName>
</protein>
<feature type="compositionally biased region" description="Basic and acidic residues" evidence="1">
    <location>
        <begin position="757"/>
        <end position="778"/>
    </location>
</feature>
<dbReference type="EMBL" id="ONZP01000289">
    <property type="protein sequence ID" value="SPJ79950.1"/>
    <property type="molecule type" value="Genomic_DNA"/>
</dbReference>
<reference evidence="2" key="1">
    <citation type="submission" date="2018-03" db="EMBL/GenBank/DDBJ databases">
        <authorList>
            <person name="Guldener U."/>
        </authorList>
    </citation>
    <scope>NUCLEOTIDE SEQUENCE</scope>
</reference>
<dbReference type="InterPro" id="IPR017956">
    <property type="entry name" value="AT_hook_DNA-bd_motif"/>
</dbReference>
<feature type="compositionally biased region" description="Polar residues" evidence="1">
    <location>
        <begin position="29"/>
        <end position="48"/>
    </location>
</feature>
<evidence type="ECO:0000313" key="3">
    <source>
        <dbReference type="Proteomes" id="UP001187734"/>
    </source>
</evidence>
<proteinExistence type="predicted"/>
<keyword evidence="3" id="KW-1185">Reference proteome</keyword>
<feature type="compositionally biased region" description="Polar residues" evidence="1">
    <location>
        <begin position="84"/>
        <end position="96"/>
    </location>
</feature>
<feature type="compositionally biased region" description="Acidic residues" evidence="1">
    <location>
        <begin position="568"/>
        <end position="577"/>
    </location>
</feature>
<dbReference type="PRINTS" id="PR00929">
    <property type="entry name" value="ATHOOK"/>
</dbReference>
<dbReference type="Proteomes" id="UP001187734">
    <property type="component" value="Unassembled WGS sequence"/>
</dbReference>
<feature type="compositionally biased region" description="Basic and acidic residues" evidence="1">
    <location>
        <begin position="602"/>
        <end position="612"/>
    </location>
</feature>
<feature type="compositionally biased region" description="Basic and acidic residues" evidence="1">
    <location>
        <begin position="176"/>
        <end position="186"/>
    </location>
</feature>
<accession>A0AAE8MCM8</accession>